<dbReference type="GeneID" id="101857245"/>
<dbReference type="InterPro" id="IPR000276">
    <property type="entry name" value="GPCR_Rhodpsn"/>
</dbReference>
<keyword evidence="2 5" id="KW-0812">Transmembrane</keyword>
<evidence type="ECO:0000256" key="2">
    <source>
        <dbReference type="ARBA" id="ARBA00022692"/>
    </source>
</evidence>
<keyword evidence="5" id="KW-0297">G-protein coupled receptor</keyword>
<evidence type="ECO:0000256" key="5">
    <source>
        <dbReference type="RuleBase" id="RU000688"/>
    </source>
</evidence>
<evidence type="ECO:0000313" key="8">
    <source>
        <dbReference type="Proteomes" id="UP000694888"/>
    </source>
</evidence>
<dbReference type="PROSITE" id="PS00237">
    <property type="entry name" value="G_PROTEIN_RECEP_F1_1"/>
    <property type="match status" value="1"/>
</dbReference>
<comment type="subcellular location">
    <subcellularLocation>
        <location evidence="1">Membrane</location>
    </subcellularLocation>
</comment>
<evidence type="ECO:0000256" key="1">
    <source>
        <dbReference type="ARBA" id="ARBA00004370"/>
    </source>
</evidence>
<dbReference type="RefSeq" id="XP_005096000.1">
    <property type="nucleotide sequence ID" value="XM_005095943.3"/>
</dbReference>
<dbReference type="PROSITE" id="PS50262">
    <property type="entry name" value="G_PROTEIN_RECEP_F1_2"/>
    <property type="match status" value="1"/>
</dbReference>
<dbReference type="Proteomes" id="UP000694888">
    <property type="component" value="Unplaced"/>
</dbReference>
<accession>A0ABM0JKQ5</accession>
<keyword evidence="8" id="KW-1185">Reference proteome</keyword>
<evidence type="ECO:0000313" key="9">
    <source>
        <dbReference type="RefSeq" id="XP_005096000.1"/>
    </source>
</evidence>
<keyword evidence="3 6" id="KW-1133">Transmembrane helix</keyword>
<keyword evidence="4 6" id="KW-0472">Membrane</keyword>
<evidence type="ECO:0000256" key="4">
    <source>
        <dbReference type="ARBA" id="ARBA00023136"/>
    </source>
</evidence>
<organism evidence="8 9">
    <name type="scientific">Aplysia californica</name>
    <name type="common">California sea hare</name>
    <dbReference type="NCBI Taxonomy" id="6500"/>
    <lineage>
        <taxon>Eukaryota</taxon>
        <taxon>Metazoa</taxon>
        <taxon>Spiralia</taxon>
        <taxon>Lophotrochozoa</taxon>
        <taxon>Mollusca</taxon>
        <taxon>Gastropoda</taxon>
        <taxon>Heterobranchia</taxon>
        <taxon>Euthyneura</taxon>
        <taxon>Tectipleura</taxon>
        <taxon>Aplysiida</taxon>
        <taxon>Aplysioidea</taxon>
        <taxon>Aplysiidae</taxon>
        <taxon>Aplysia</taxon>
    </lineage>
</organism>
<dbReference type="InterPro" id="IPR052954">
    <property type="entry name" value="GPCR-Ligand_Int"/>
</dbReference>
<dbReference type="CDD" id="cd14978">
    <property type="entry name" value="7tmA_FMRFamide_R-like"/>
    <property type="match status" value="1"/>
</dbReference>
<dbReference type="PANTHER" id="PTHR46641:SF2">
    <property type="entry name" value="FMRFAMIDE RECEPTOR"/>
    <property type="match status" value="1"/>
</dbReference>
<reference evidence="9" key="1">
    <citation type="submission" date="2025-08" db="UniProtKB">
        <authorList>
            <consortium name="RefSeq"/>
        </authorList>
    </citation>
    <scope>IDENTIFICATION</scope>
</reference>
<feature type="transmembrane region" description="Helical" evidence="6">
    <location>
        <begin position="237"/>
        <end position="263"/>
    </location>
</feature>
<dbReference type="PANTHER" id="PTHR46641">
    <property type="entry name" value="FMRFAMIDE RECEPTOR-RELATED"/>
    <property type="match status" value="1"/>
</dbReference>
<dbReference type="Gene3D" id="1.20.1070.10">
    <property type="entry name" value="Rhodopsin 7-helix transmembrane proteins"/>
    <property type="match status" value="1"/>
</dbReference>
<evidence type="ECO:0000256" key="6">
    <source>
        <dbReference type="SAM" id="Phobius"/>
    </source>
</evidence>
<dbReference type="SUPFAM" id="SSF81321">
    <property type="entry name" value="Family A G protein-coupled receptor-like"/>
    <property type="match status" value="1"/>
</dbReference>
<dbReference type="PRINTS" id="PR00237">
    <property type="entry name" value="GPCRRHODOPSN"/>
</dbReference>
<feature type="transmembrane region" description="Helical" evidence="6">
    <location>
        <begin position="320"/>
        <end position="341"/>
    </location>
</feature>
<name>A0ABM0JKQ5_APLCA</name>
<dbReference type="InterPro" id="IPR017452">
    <property type="entry name" value="GPCR_Rhodpsn_7TM"/>
</dbReference>
<evidence type="ECO:0000256" key="3">
    <source>
        <dbReference type="ARBA" id="ARBA00022989"/>
    </source>
</evidence>
<proteinExistence type="inferred from homology"/>
<evidence type="ECO:0000259" key="7">
    <source>
        <dbReference type="PROSITE" id="PS50262"/>
    </source>
</evidence>
<keyword evidence="5 9" id="KW-0675">Receptor</keyword>
<dbReference type="Pfam" id="PF00001">
    <property type="entry name" value="7tm_1"/>
    <property type="match status" value="1"/>
</dbReference>
<sequence length="421" mass="47213">MINTMGDSNIYQALTTDSSLSLATTFYNNSDMVTSPPMTGNSSSNATKREIIKFWRSTAFGLGGTVVCCIGIICNITAILVLANFKNKSSAPVLLMCLAVSDTAYLTSRMFLETIPSLIFNNYIDPSYRENVLPSVCVMFPAYLVAQCLGIYTVLIITLERYTVIVWPFKAHKMCNLRTSLSAVACLLCLVILYHIPFFFAHECVVKLNNATLTNSTVFQRTDFGLSHFYVHVYYKWINPCVIFAFPFLVLVLFNSMTLHALWRDRQATSAAQNRVHPERRLTVMVLCMTGAFFLFELMAALAFVLTSGNDTYIELTVPLIRFTAISDLGLLTNSAVNFLIYCSTGKKFRDTFRHLACKFVHILCPYSLSPCRKRQAKYRTGHESEVTHATTVAIGSNSNINISTPEVKLRKYNASVEVEK</sequence>
<feature type="transmembrane region" description="Helical" evidence="6">
    <location>
        <begin position="59"/>
        <end position="81"/>
    </location>
</feature>
<feature type="transmembrane region" description="Helical" evidence="6">
    <location>
        <begin position="132"/>
        <end position="159"/>
    </location>
</feature>
<feature type="transmembrane region" description="Helical" evidence="6">
    <location>
        <begin position="284"/>
        <end position="308"/>
    </location>
</feature>
<protein>
    <submittedName>
        <fullName evidence="9">FMRFamide receptor</fullName>
    </submittedName>
</protein>
<keyword evidence="5" id="KW-0807">Transducer</keyword>
<gene>
    <name evidence="9" type="primary">LOC101857245</name>
</gene>
<feature type="domain" description="G-protein coupled receptors family 1 profile" evidence="7">
    <location>
        <begin position="74"/>
        <end position="342"/>
    </location>
</feature>
<feature type="transmembrane region" description="Helical" evidence="6">
    <location>
        <begin position="180"/>
        <end position="200"/>
    </location>
</feature>
<comment type="similarity">
    <text evidence="5">Belongs to the G-protein coupled receptor 1 family.</text>
</comment>